<accession>A0AAV4ASY0</accession>
<proteinExistence type="predicted"/>
<protein>
    <submittedName>
        <fullName evidence="1">Uncharacterized protein</fullName>
    </submittedName>
</protein>
<keyword evidence="2" id="KW-1185">Reference proteome</keyword>
<comment type="caution">
    <text evidence="1">The sequence shown here is derived from an EMBL/GenBank/DDBJ whole genome shotgun (WGS) entry which is preliminary data.</text>
</comment>
<gene>
    <name evidence="1" type="ORF">PoB_003651200</name>
</gene>
<dbReference type="Proteomes" id="UP000735302">
    <property type="component" value="Unassembled WGS sequence"/>
</dbReference>
<sequence length="105" mass="11847">MLVQVTLWSTNYVTLASTGIRQKTDSPVYRSVLLLSPHLSPLSPVANGQPWDQSGINRKDSFRLSLSRNKSKVKLQRGKERGHFRLDSGHYGHMGEEVIELSTQK</sequence>
<name>A0AAV4ASY0_9GAST</name>
<organism evidence="1 2">
    <name type="scientific">Plakobranchus ocellatus</name>
    <dbReference type="NCBI Taxonomy" id="259542"/>
    <lineage>
        <taxon>Eukaryota</taxon>
        <taxon>Metazoa</taxon>
        <taxon>Spiralia</taxon>
        <taxon>Lophotrochozoa</taxon>
        <taxon>Mollusca</taxon>
        <taxon>Gastropoda</taxon>
        <taxon>Heterobranchia</taxon>
        <taxon>Euthyneura</taxon>
        <taxon>Panpulmonata</taxon>
        <taxon>Sacoglossa</taxon>
        <taxon>Placobranchoidea</taxon>
        <taxon>Plakobranchidae</taxon>
        <taxon>Plakobranchus</taxon>
    </lineage>
</organism>
<reference evidence="1 2" key="1">
    <citation type="journal article" date="2021" name="Elife">
        <title>Chloroplast acquisition without the gene transfer in kleptoplastic sea slugs, Plakobranchus ocellatus.</title>
        <authorList>
            <person name="Maeda T."/>
            <person name="Takahashi S."/>
            <person name="Yoshida T."/>
            <person name="Shimamura S."/>
            <person name="Takaki Y."/>
            <person name="Nagai Y."/>
            <person name="Toyoda A."/>
            <person name="Suzuki Y."/>
            <person name="Arimoto A."/>
            <person name="Ishii H."/>
            <person name="Satoh N."/>
            <person name="Nishiyama T."/>
            <person name="Hasebe M."/>
            <person name="Maruyama T."/>
            <person name="Minagawa J."/>
            <person name="Obokata J."/>
            <person name="Shigenobu S."/>
        </authorList>
    </citation>
    <scope>NUCLEOTIDE SEQUENCE [LARGE SCALE GENOMIC DNA]</scope>
</reference>
<dbReference type="AlphaFoldDB" id="A0AAV4ASY0"/>
<evidence type="ECO:0000313" key="1">
    <source>
        <dbReference type="EMBL" id="GFO10007.1"/>
    </source>
</evidence>
<dbReference type="EMBL" id="BLXT01004140">
    <property type="protein sequence ID" value="GFO10007.1"/>
    <property type="molecule type" value="Genomic_DNA"/>
</dbReference>
<evidence type="ECO:0000313" key="2">
    <source>
        <dbReference type="Proteomes" id="UP000735302"/>
    </source>
</evidence>